<feature type="transmembrane region" description="Helical" evidence="7">
    <location>
        <begin position="200"/>
        <end position="223"/>
    </location>
</feature>
<evidence type="ECO:0000259" key="8">
    <source>
        <dbReference type="Pfam" id="PF20684"/>
    </source>
</evidence>
<reference evidence="9" key="2">
    <citation type="submission" date="2023-05" db="EMBL/GenBank/DDBJ databases">
        <authorList>
            <consortium name="Lawrence Berkeley National Laboratory"/>
            <person name="Steindorff A."/>
            <person name="Hensen N."/>
            <person name="Bonometti L."/>
            <person name="Westerberg I."/>
            <person name="Brannstrom I.O."/>
            <person name="Guillou S."/>
            <person name="Cros-Aarteil S."/>
            <person name="Calhoun S."/>
            <person name="Haridas S."/>
            <person name="Kuo A."/>
            <person name="Mondo S."/>
            <person name="Pangilinan J."/>
            <person name="Riley R."/>
            <person name="Labutti K."/>
            <person name="Andreopoulos B."/>
            <person name="Lipzen A."/>
            <person name="Chen C."/>
            <person name="Yanf M."/>
            <person name="Daum C."/>
            <person name="Ng V."/>
            <person name="Clum A."/>
            <person name="Ohm R."/>
            <person name="Martin F."/>
            <person name="Silar P."/>
            <person name="Natvig D."/>
            <person name="Lalanne C."/>
            <person name="Gautier V."/>
            <person name="Ament-Velasquez S.L."/>
            <person name="Kruys A."/>
            <person name="Hutchinson M.I."/>
            <person name="Powell A.J."/>
            <person name="Barry K."/>
            <person name="Miller A.N."/>
            <person name="Grigoriev I.V."/>
            <person name="Debuchy R."/>
            <person name="Gladieux P."/>
            <person name="Thoren M.H."/>
            <person name="Johannesson H."/>
        </authorList>
    </citation>
    <scope>NUCLEOTIDE SEQUENCE</scope>
    <source>
        <strain evidence="9">CBS 757.83</strain>
    </source>
</reference>
<feature type="domain" description="Rhodopsin" evidence="8">
    <location>
        <begin position="40"/>
        <end position="291"/>
    </location>
</feature>
<feature type="region of interest" description="Disordered" evidence="6">
    <location>
        <begin position="307"/>
        <end position="336"/>
    </location>
</feature>
<dbReference type="GO" id="GO:0016020">
    <property type="term" value="C:membrane"/>
    <property type="evidence" value="ECO:0007669"/>
    <property type="project" value="UniProtKB-SubCell"/>
</dbReference>
<evidence type="ECO:0000256" key="3">
    <source>
        <dbReference type="ARBA" id="ARBA00022989"/>
    </source>
</evidence>
<keyword evidence="4 7" id="KW-0472">Membrane</keyword>
<sequence>MSTTDLSAAAAAQEAAAKAFQEFTVEAFTLLAIGVCFTVLRTAARIKIVGVKGLRWDDVLVWVGTICHAAETGLAYLVGHAAQGLANNGMTDAQRAALSPDSPEYQTRVLGSKIQIAGWSTYSVLLWSLKLSLLIFYRRLTTGVGEEYRLRVNIGFGFLAASFIAITANLYLACRPFHKYWQIYPDPGNICQPAISNQVVWMYLAFNVTTDLYLLSIPLPMLWQSGLRPMKKAGLMVVFGGGLLVVAFAILRCAMIFLDPVNGAQLAGSWAVRETFVAVVTTNLPMIFPAFKIWLAPLLTSLRSTMRSSQSKTPHSASRELRTFGAGSSVRANRRDPPTLYNITAVTATLNESEERMVQTVHQDGKSGVRRGSESDADTGHGPGGGKNCSIRQQLEVSVVTEEVDADNRPKAPRLW</sequence>
<feature type="transmembrane region" description="Helical" evidence="7">
    <location>
        <begin position="27"/>
        <end position="44"/>
    </location>
</feature>
<organism evidence="9 10">
    <name type="scientific">Parathielavia hyrcaniae</name>
    <dbReference type="NCBI Taxonomy" id="113614"/>
    <lineage>
        <taxon>Eukaryota</taxon>
        <taxon>Fungi</taxon>
        <taxon>Dikarya</taxon>
        <taxon>Ascomycota</taxon>
        <taxon>Pezizomycotina</taxon>
        <taxon>Sordariomycetes</taxon>
        <taxon>Sordariomycetidae</taxon>
        <taxon>Sordariales</taxon>
        <taxon>Chaetomiaceae</taxon>
        <taxon>Parathielavia</taxon>
    </lineage>
</organism>
<accession>A0AAN6PXJ0</accession>
<evidence type="ECO:0000313" key="9">
    <source>
        <dbReference type="EMBL" id="KAK4097327.1"/>
    </source>
</evidence>
<comment type="similarity">
    <text evidence="5">Belongs to the SAT4 family.</text>
</comment>
<feature type="transmembrane region" description="Helical" evidence="7">
    <location>
        <begin position="56"/>
        <end position="78"/>
    </location>
</feature>
<feature type="transmembrane region" description="Helical" evidence="7">
    <location>
        <begin position="278"/>
        <end position="302"/>
    </location>
</feature>
<gene>
    <name evidence="9" type="ORF">N658DRAFT_489302</name>
</gene>
<evidence type="ECO:0000256" key="4">
    <source>
        <dbReference type="ARBA" id="ARBA00023136"/>
    </source>
</evidence>
<keyword evidence="10" id="KW-1185">Reference proteome</keyword>
<dbReference type="InterPro" id="IPR049326">
    <property type="entry name" value="Rhodopsin_dom_fungi"/>
</dbReference>
<dbReference type="EMBL" id="MU863678">
    <property type="protein sequence ID" value="KAK4097327.1"/>
    <property type="molecule type" value="Genomic_DNA"/>
</dbReference>
<protein>
    <recommendedName>
        <fullName evidence="8">Rhodopsin domain-containing protein</fullName>
    </recommendedName>
</protein>
<comment type="caution">
    <text evidence="9">The sequence shown here is derived from an EMBL/GenBank/DDBJ whole genome shotgun (WGS) entry which is preliminary data.</text>
</comment>
<evidence type="ECO:0000256" key="6">
    <source>
        <dbReference type="SAM" id="MobiDB-lite"/>
    </source>
</evidence>
<dbReference type="Pfam" id="PF20684">
    <property type="entry name" value="Fung_rhodopsin"/>
    <property type="match status" value="1"/>
</dbReference>
<evidence type="ECO:0000313" key="10">
    <source>
        <dbReference type="Proteomes" id="UP001305647"/>
    </source>
</evidence>
<feature type="transmembrane region" description="Helical" evidence="7">
    <location>
        <begin position="116"/>
        <end position="138"/>
    </location>
</feature>
<evidence type="ECO:0000256" key="5">
    <source>
        <dbReference type="ARBA" id="ARBA00038359"/>
    </source>
</evidence>
<proteinExistence type="inferred from homology"/>
<feature type="compositionally biased region" description="Basic and acidic residues" evidence="6">
    <location>
        <begin position="354"/>
        <end position="374"/>
    </location>
</feature>
<reference evidence="9" key="1">
    <citation type="journal article" date="2023" name="Mol. Phylogenet. Evol.">
        <title>Genome-scale phylogeny and comparative genomics of the fungal order Sordariales.</title>
        <authorList>
            <person name="Hensen N."/>
            <person name="Bonometti L."/>
            <person name="Westerberg I."/>
            <person name="Brannstrom I.O."/>
            <person name="Guillou S."/>
            <person name="Cros-Aarteil S."/>
            <person name="Calhoun S."/>
            <person name="Haridas S."/>
            <person name="Kuo A."/>
            <person name="Mondo S."/>
            <person name="Pangilinan J."/>
            <person name="Riley R."/>
            <person name="LaButti K."/>
            <person name="Andreopoulos B."/>
            <person name="Lipzen A."/>
            <person name="Chen C."/>
            <person name="Yan M."/>
            <person name="Daum C."/>
            <person name="Ng V."/>
            <person name="Clum A."/>
            <person name="Steindorff A."/>
            <person name="Ohm R.A."/>
            <person name="Martin F."/>
            <person name="Silar P."/>
            <person name="Natvig D.O."/>
            <person name="Lalanne C."/>
            <person name="Gautier V."/>
            <person name="Ament-Velasquez S.L."/>
            <person name="Kruys A."/>
            <person name="Hutchinson M.I."/>
            <person name="Powell A.J."/>
            <person name="Barry K."/>
            <person name="Miller A.N."/>
            <person name="Grigoriev I.V."/>
            <person name="Debuchy R."/>
            <person name="Gladieux P."/>
            <person name="Hiltunen Thoren M."/>
            <person name="Johannesson H."/>
        </authorList>
    </citation>
    <scope>NUCLEOTIDE SEQUENCE</scope>
    <source>
        <strain evidence="9">CBS 757.83</strain>
    </source>
</reference>
<name>A0AAN6PXJ0_9PEZI</name>
<feature type="transmembrane region" description="Helical" evidence="7">
    <location>
        <begin position="235"/>
        <end position="258"/>
    </location>
</feature>
<dbReference type="PANTHER" id="PTHR33048">
    <property type="entry name" value="PTH11-LIKE INTEGRAL MEMBRANE PROTEIN (AFU_ORTHOLOGUE AFUA_5G11245)"/>
    <property type="match status" value="1"/>
</dbReference>
<dbReference type="InterPro" id="IPR052337">
    <property type="entry name" value="SAT4-like"/>
</dbReference>
<keyword evidence="3 7" id="KW-1133">Transmembrane helix</keyword>
<evidence type="ECO:0000256" key="2">
    <source>
        <dbReference type="ARBA" id="ARBA00022692"/>
    </source>
</evidence>
<dbReference type="AlphaFoldDB" id="A0AAN6PXJ0"/>
<dbReference type="Proteomes" id="UP001305647">
    <property type="component" value="Unassembled WGS sequence"/>
</dbReference>
<evidence type="ECO:0000256" key="1">
    <source>
        <dbReference type="ARBA" id="ARBA00004141"/>
    </source>
</evidence>
<evidence type="ECO:0000256" key="7">
    <source>
        <dbReference type="SAM" id="Phobius"/>
    </source>
</evidence>
<feature type="region of interest" description="Disordered" evidence="6">
    <location>
        <begin position="354"/>
        <end position="389"/>
    </location>
</feature>
<dbReference type="PANTHER" id="PTHR33048:SF105">
    <property type="match status" value="1"/>
</dbReference>
<keyword evidence="2 7" id="KW-0812">Transmembrane</keyword>
<feature type="transmembrane region" description="Helical" evidence="7">
    <location>
        <begin position="150"/>
        <end position="172"/>
    </location>
</feature>
<comment type="subcellular location">
    <subcellularLocation>
        <location evidence="1">Membrane</location>
        <topology evidence="1">Multi-pass membrane protein</topology>
    </subcellularLocation>
</comment>